<dbReference type="EMBL" id="PP898180">
    <property type="protein sequence ID" value="XBW52367.1"/>
    <property type="molecule type" value="Genomic_DNA"/>
</dbReference>
<sequence>MPYTCGHCFPTKTFLILNAGVVQLAETNTSSLVNGTSVWGRCSGYAVHAGTAVSFNGALTMVHNGSAGVSPGTSVTGSYSIGSGGPDLNNAAATDCASDKNTAYQYLHGLLCPSSNVLPSSELGGQTLLPGVWCANSISISASTLTLNGTGDPNAEWIFQTATTLITATATLFLLQQGAQAKNVYWAIGSSATLGDHSSFVGQIIAHVSISIAPGTTVLGRLLADAAITFAGNNNITLP</sequence>
<organism evidence="3">
    <name type="scientific">Adineta environmental sample</name>
    <dbReference type="NCBI Taxonomy" id="1193592"/>
    <lineage>
        <taxon>Eukaryota</taxon>
        <taxon>Metazoa</taxon>
        <taxon>Spiralia</taxon>
        <taxon>Gnathifera</taxon>
        <taxon>Rotifera</taxon>
        <taxon>Eurotatoria</taxon>
        <taxon>Bdelloidea</taxon>
        <taxon>Adinetida</taxon>
        <taxon>Adinetidae</taxon>
        <taxon>Adineta</taxon>
        <taxon>environmental samples</taxon>
    </lineage>
</organism>
<dbReference type="Pfam" id="PF11999">
    <property type="entry name" value="Ice_binding"/>
    <property type="match status" value="1"/>
</dbReference>
<proteinExistence type="inferred from homology"/>
<keyword evidence="2" id="KW-0732">Signal</keyword>
<evidence type="ECO:0000256" key="2">
    <source>
        <dbReference type="ARBA" id="ARBA00022729"/>
    </source>
</evidence>
<dbReference type="InterPro" id="IPR021884">
    <property type="entry name" value="Ice-bd_prot"/>
</dbReference>
<name>A0AAU7VED2_9BILA</name>
<evidence type="ECO:0000313" key="3">
    <source>
        <dbReference type="EMBL" id="XBW52367.1"/>
    </source>
</evidence>
<comment type="similarity">
    <text evidence="1">Belongs to the ice-binding protein family.</text>
</comment>
<evidence type="ECO:0000256" key="1">
    <source>
        <dbReference type="ARBA" id="ARBA00005445"/>
    </source>
</evidence>
<protein>
    <submittedName>
        <fullName evidence="3">Ice-binding family protein</fullName>
    </submittedName>
</protein>
<accession>A0AAU7VED2</accession>
<dbReference type="AlphaFoldDB" id="A0AAU7VED2"/>
<reference evidence="3" key="1">
    <citation type="submission" date="2024-06" db="EMBL/GenBank/DDBJ databases">
        <authorList>
            <person name="Raymond J."/>
        </authorList>
    </citation>
    <scope>NUCLEOTIDE SEQUENCE</scope>
</reference>